<feature type="domain" description="DUF5709" evidence="2">
    <location>
        <begin position="149"/>
        <end position="195"/>
    </location>
</feature>
<organism evidence="3 4">
    <name type="scientific">Phytohabitans kaempferiae</name>
    <dbReference type="NCBI Taxonomy" id="1620943"/>
    <lineage>
        <taxon>Bacteria</taxon>
        <taxon>Bacillati</taxon>
        <taxon>Actinomycetota</taxon>
        <taxon>Actinomycetes</taxon>
        <taxon>Micromonosporales</taxon>
        <taxon>Micromonosporaceae</taxon>
    </lineage>
</organism>
<feature type="compositionally biased region" description="Basic and acidic residues" evidence="1">
    <location>
        <begin position="47"/>
        <end position="57"/>
    </location>
</feature>
<comment type="caution">
    <text evidence="3">The sequence shown here is derived from an EMBL/GenBank/DDBJ whole genome shotgun (WGS) entry which is preliminary data.</text>
</comment>
<keyword evidence="4" id="KW-1185">Reference proteome</keyword>
<feature type="compositionally biased region" description="Basic and acidic residues" evidence="1">
    <location>
        <begin position="64"/>
        <end position="100"/>
    </location>
</feature>
<gene>
    <name evidence="3" type="ORF">ACFFIA_07370</name>
</gene>
<dbReference type="Pfam" id="PF18970">
    <property type="entry name" value="DUF5709"/>
    <property type="match status" value="1"/>
</dbReference>
<dbReference type="Proteomes" id="UP001589867">
    <property type="component" value="Unassembled WGS sequence"/>
</dbReference>
<accession>A0ABV6LYZ8</accession>
<name>A0ABV6LYZ8_9ACTN</name>
<reference evidence="3 4" key="1">
    <citation type="submission" date="2024-09" db="EMBL/GenBank/DDBJ databases">
        <authorList>
            <person name="Sun Q."/>
            <person name="Mori K."/>
        </authorList>
    </citation>
    <scope>NUCLEOTIDE SEQUENCE [LARGE SCALE GENOMIC DNA]</scope>
    <source>
        <strain evidence="3 4">TBRC 3947</strain>
    </source>
</reference>
<dbReference type="RefSeq" id="WP_377247448.1">
    <property type="nucleotide sequence ID" value="NZ_JBHLUH010000009.1"/>
</dbReference>
<dbReference type="EMBL" id="JBHLUH010000009">
    <property type="protein sequence ID" value="MFC0527474.1"/>
    <property type="molecule type" value="Genomic_DNA"/>
</dbReference>
<evidence type="ECO:0000313" key="3">
    <source>
        <dbReference type="EMBL" id="MFC0527474.1"/>
    </source>
</evidence>
<evidence type="ECO:0000256" key="1">
    <source>
        <dbReference type="SAM" id="MobiDB-lite"/>
    </source>
</evidence>
<sequence length="196" mass="20784">MSDEFPHPLSDPEALGIPDVADDDSTAGDDLDTGREADGPAPAAIPLDRDDHPEGIDHFGNTPEEQRDGESLDDKLTREAPDPAMRDPALRDPDERRDTSRSPIEVETFDPDPLTAETDRVDDETPLDDTGPVDPHTDSQVSMYDTGPGEGPVGRLVEPDQGVGEDTEATSIATDAGPSGGAPSAEEAAIHEIEEP</sequence>
<evidence type="ECO:0000259" key="2">
    <source>
        <dbReference type="Pfam" id="PF18970"/>
    </source>
</evidence>
<protein>
    <submittedName>
        <fullName evidence="3">DUF5709 domain-containing protein</fullName>
    </submittedName>
</protein>
<feature type="compositionally biased region" description="Acidic residues" evidence="1">
    <location>
        <begin position="20"/>
        <end position="31"/>
    </location>
</feature>
<dbReference type="InterPro" id="IPR043763">
    <property type="entry name" value="DUF5709"/>
</dbReference>
<evidence type="ECO:0000313" key="4">
    <source>
        <dbReference type="Proteomes" id="UP001589867"/>
    </source>
</evidence>
<feature type="region of interest" description="Disordered" evidence="1">
    <location>
        <begin position="1"/>
        <end position="196"/>
    </location>
</feature>
<proteinExistence type="predicted"/>